<sequence>MFNQHQVSGYYSITDPITGLCYYFFADPNTGRSYPIFKNSIIIRGYRIFKDPYTQEPVIVYVDQNQRILSPGQFIFDQYINGEPRIAYKIRVAPQRSRATRAHPTVFTQEGAPPIDATAQSATAAPAQAQASVGFTSQIEPQLSLSDVDDQTLFEMLYNSSWEK</sequence>
<proteinExistence type="predicted"/>
<evidence type="ECO:0000313" key="1">
    <source>
        <dbReference type="EMBL" id="EAY18248.1"/>
    </source>
</evidence>
<dbReference type="AlphaFoldDB" id="A2DMM7"/>
<dbReference type="VEuPathDB" id="TrichDB:TVAGG3_0059960"/>
<dbReference type="VEuPathDB" id="TrichDB:TVAG_253600"/>
<accession>A2DMM7</accession>
<dbReference type="EMBL" id="DS113220">
    <property type="protein sequence ID" value="EAY18248.1"/>
    <property type="molecule type" value="Genomic_DNA"/>
</dbReference>
<dbReference type="KEGG" id="tva:5463753"/>
<name>A2DMM7_TRIV3</name>
<reference evidence="1" key="2">
    <citation type="journal article" date="2007" name="Science">
        <title>Draft genome sequence of the sexually transmitted pathogen Trichomonas vaginalis.</title>
        <authorList>
            <person name="Carlton J.M."/>
            <person name="Hirt R.P."/>
            <person name="Silva J.C."/>
            <person name="Delcher A.L."/>
            <person name="Schatz M."/>
            <person name="Zhao Q."/>
            <person name="Wortman J.R."/>
            <person name="Bidwell S.L."/>
            <person name="Alsmark U.C.M."/>
            <person name="Besteiro S."/>
            <person name="Sicheritz-Ponten T."/>
            <person name="Noel C.J."/>
            <person name="Dacks J.B."/>
            <person name="Foster P.G."/>
            <person name="Simillion C."/>
            <person name="Van de Peer Y."/>
            <person name="Miranda-Saavedra D."/>
            <person name="Barton G.J."/>
            <person name="Westrop G.D."/>
            <person name="Mueller S."/>
            <person name="Dessi D."/>
            <person name="Fiori P.L."/>
            <person name="Ren Q."/>
            <person name="Paulsen I."/>
            <person name="Zhang H."/>
            <person name="Bastida-Corcuera F.D."/>
            <person name="Simoes-Barbosa A."/>
            <person name="Brown M.T."/>
            <person name="Hayes R.D."/>
            <person name="Mukherjee M."/>
            <person name="Okumura C.Y."/>
            <person name="Schneider R."/>
            <person name="Smith A.J."/>
            <person name="Vanacova S."/>
            <person name="Villalvazo M."/>
            <person name="Haas B.J."/>
            <person name="Pertea M."/>
            <person name="Feldblyum T.V."/>
            <person name="Utterback T.R."/>
            <person name="Shu C.L."/>
            <person name="Osoegawa K."/>
            <person name="de Jong P.J."/>
            <person name="Hrdy I."/>
            <person name="Horvathova L."/>
            <person name="Zubacova Z."/>
            <person name="Dolezal P."/>
            <person name="Malik S.B."/>
            <person name="Logsdon J.M. Jr."/>
            <person name="Henze K."/>
            <person name="Gupta A."/>
            <person name="Wang C.C."/>
            <person name="Dunne R.L."/>
            <person name="Upcroft J.A."/>
            <person name="Upcroft P."/>
            <person name="White O."/>
            <person name="Salzberg S.L."/>
            <person name="Tang P."/>
            <person name="Chiu C.-H."/>
            <person name="Lee Y.-S."/>
            <person name="Embley T.M."/>
            <person name="Coombs G.H."/>
            <person name="Mottram J.C."/>
            <person name="Tachezy J."/>
            <person name="Fraser-Liggett C.M."/>
            <person name="Johnson P.J."/>
        </authorList>
    </citation>
    <scope>NUCLEOTIDE SEQUENCE [LARGE SCALE GENOMIC DNA]</scope>
    <source>
        <strain evidence="1">G3</strain>
    </source>
</reference>
<organism evidence="1 2">
    <name type="scientific">Trichomonas vaginalis (strain ATCC PRA-98 / G3)</name>
    <dbReference type="NCBI Taxonomy" id="412133"/>
    <lineage>
        <taxon>Eukaryota</taxon>
        <taxon>Metamonada</taxon>
        <taxon>Parabasalia</taxon>
        <taxon>Trichomonadida</taxon>
        <taxon>Trichomonadidae</taxon>
        <taxon>Trichomonas</taxon>
    </lineage>
</organism>
<protein>
    <submittedName>
        <fullName evidence="1">Uncharacterized protein</fullName>
    </submittedName>
</protein>
<gene>
    <name evidence="1" type="ORF">TVAG_253600</name>
</gene>
<evidence type="ECO:0000313" key="2">
    <source>
        <dbReference type="Proteomes" id="UP000001542"/>
    </source>
</evidence>
<dbReference type="RefSeq" id="XP_001579234.1">
    <property type="nucleotide sequence ID" value="XM_001579184.1"/>
</dbReference>
<keyword evidence="2" id="KW-1185">Reference proteome</keyword>
<dbReference type="Proteomes" id="UP000001542">
    <property type="component" value="Unassembled WGS sequence"/>
</dbReference>
<dbReference type="InParanoid" id="A2DMM7"/>
<reference evidence="1" key="1">
    <citation type="submission" date="2006-10" db="EMBL/GenBank/DDBJ databases">
        <authorList>
            <person name="Amadeo P."/>
            <person name="Zhao Q."/>
            <person name="Wortman J."/>
            <person name="Fraser-Liggett C."/>
            <person name="Carlton J."/>
        </authorList>
    </citation>
    <scope>NUCLEOTIDE SEQUENCE</scope>
    <source>
        <strain evidence="1">G3</strain>
    </source>
</reference>